<sequence length="403" mass="45026">MIIPEFFIRLMKTDLQSVMVMLFWLGLTFTLLLVSYLSKQGSERHQAIFKTLSLSRGMQTAAWLVLILSGTEPHWICFLASGILLFGGLYFETRTLLCLVSKPSKKKRSFLDGCAAAALILLIFSFVRIGAITDHFFMLGVFFCLIVLLSGPVLMLRRGGSPLKIIIGASYTLLFLFCVYGVIQLNIPQMPKFLPPPLIGDLIRILFVEISFIGGLGIVLIAKEDSDAHIQELAFRDPLTGLHNRRFFMEEARTVLSDCARDKAEASLIFIDIDHFKKINDEHGHHFGDTVLRDFSAVLKLIYRPLDLSCRYGGEEFLLLLPRADSGEALNAALRLLDYCRSSRFPSKPGFSYTVSAGIASGVPRSNSLDELQELIEKADKALYRAKAAGRDRAEIFGESERG</sequence>
<evidence type="ECO:0000259" key="4">
    <source>
        <dbReference type="PROSITE" id="PS50887"/>
    </source>
</evidence>
<dbReference type="RefSeq" id="WP_230753935.1">
    <property type="nucleotide sequence ID" value="NZ_JAINWA010000001.1"/>
</dbReference>
<dbReference type="Gene3D" id="3.30.70.270">
    <property type="match status" value="1"/>
</dbReference>
<feature type="transmembrane region" description="Helical" evidence="3">
    <location>
        <begin position="163"/>
        <end position="183"/>
    </location>
</feature>
<evidence type="ECO:0000313" key="6">
    <source>
        <dbReference type="Proteomes" id="UP001198163"/>
    </source>
</evidence>
<feature type="transmembrane region" description="Helical" evidence="3">
    <location>
        <begin position="15"/>
        <end position="35"/>
    </location>
</feature>
<dbReference type="GO" id="GO:0052621">
    <property type="term" value="F:diguanylate cyclase activity"/>
    <property type="evidence" value="ECO:0007669"/>
    <property type="project" value="UniProtKB-EC"/>
</dbReference>
<dbReference type="InterPro" id="IPR000160">
    <property type="entry name" value="GGDEF_dom"/>
</dbReference>
<feature type="domain" description="GGDEF" evidence="4">
    <location>
        <begin position="264"/>
        <end position="399"/>
    </location>
</feature>
<evidence type="ECO:0000256" key="3">
    <source>
        <dbReference type="SAM" id="Phobius"/>
    </source>
</evidence>
<dbReference type="SUPFAM" id="SSF55073">
    <property type="entry name" value="Nucleotide cyclase"/>
    <property type="match status" value="1"/>
</dbReference>
<comment type="catalytic activity">
    <reaction evidence="2">
        <text>2 GTP = 3',3'-c-di-GMP + 2 diphosphate</text>
        <dbReference type="Rhea" id="RHEA:24898"/>
        <dbReference type="ChEBI" id="CHEBI:33019"/>
        <dbReference type="ChEBI" id="CHEBI:37565"/>
        <dbReference type="ChEBI" id="CHEBI:58805"/>
        <dbReference type="EC" id="2.7.7.65"/>
    </reaction>
</comment>
<evidence type="ECO:0000256" key="2">
    <source>
        <dbReference type="ARBA" id="ARBA00034247"/>
    </source>
</evidence>
<dbReference type="Pfam" id="PF00990">
    <property type="entry name" value="GGDEF"/>
    <property type="match status" value="1"/>
</dbReference>
<keyword evidence="6" id="KW-1185">Reference proteome</keyword>
<evidence type="ECO:0000256" key="1">
    <source>
        <dbReference type="ARBA" id="ARBA00012528"/>
    </source>
</evidence>
<feature type="transmembrane region" description="Helical" evidence="3">
    <location>
        <begin position="136"/>
        <end position="156"/>
    </location>
</feature>
<dbReference type="InterPro" id="IPR050469">
    <property type="entry name" value="Diguanylate_Cyclase"/>
</dbReference>
<dbReference type="PANTHER" id="PTHR45138">
    <property type="entry name" value="REGULATORY COMPONENTS OF SENSORY TRANSDUCTION SYSTEM"/>
    <property type="match status" value="1"/>
</dbReference>
<feature type="transmembrane region" description="Helical" evidence="3">
    <location>
        <begin position="111"/>
        <end position="130"/>
    </location>
</feature>
<dbReference type="GO" id="GO:1902201">
    <property type="term" value="P:negative regulation of bacterial-type flagellum-dependent cell motility"/>
    <property type="evidence" value="ECO:0007669"/>
    <property type="project" value="TreeGrafter"/>
</dbReference>
<dbReference type="GO" id="GO:0005886">
    <property type="term" value="C:plasma membrane"/>
    <property type="evidence" value="ECO:0007669"/>
    <property type="project" value="TreeGrafter"/>
</dbReference>
<evidence type="ECO:0000313" key="5">
    <source>
        <dbReference type="EMBL" id="MCD1654079.1"/>
    </source>
</evidence>
<gene>
    <name evidence="5" type="ORF">K7J14_05115</name>
</gene>
<dbReference type="PROSITE" id="PS50887">
    <property type="entry name" value="GGDEF"/>
    <property type="match status" value="1"/>
</dbReference>
<dbReference type="InterPro" id="IPR029787">
    <property type="entry name" value="Nucleotide_cyclase"/>
</dbReference>
<dbReference type="Proteomes" id="UP001198163">
    <property type="component" value="Unassembled WGS sequence"/>
</dbReference>
<keyword evidence="3" id="KW-0472">Membrane</keyword>
<dbReference type="GO" id="GO:0043709">
    <property type="term" value="P:cell adhesion involved in single-species biofilm formation"/>
    <property type="evidence" value="ECO:0007669"/>
    <property type="project" value="TreeGrafter"/>
</dbReference>
<dbReference type="NCBIfam" id="TIGR00254">
    <property type="entry name" value="GGDEF"/>
    <property type="match status" value="1"/>
</dbReference>
<dbReference type="CDD" id="cd01949">
    <property type="entry name" value="GGDEF"/>
    <property type="match status" value="1"/>
</dbReference>
<proteinExistence type="predicted"/>
<feature type="transmembrane region" description="Helical" evidence="3">
    <location>
        <begin position="203"/>
        <end position="222"/>
    </location>
</feature>
<organism evidence="5 6">
    <name type="scientific">Teretinema zuelzerae</name>
    <dbReference type="NCBI Taxonomy" id="156"/>
    <lineage>
        <taxon>Bacteria</taxon>
        <taxon>Pseudomonadati</taxon>
        <taxon>Spirochaetota</taxon>
        <taxon>Spirochaetia</taxon>
        <taxon>Spirochaetales</taxon>
        <taxon>Treponemataceae</taxon>
        <taxon>Teretinema</taxon>
    </lineage>
</organism>
<protein>
    <recommendedName>
        <fullName evidence="1">diguanylate cyclase</fullName>
        <ecNumber evidence="1">2.7.7.65</ecNumber>
    </recommendedName>
</protein>
<dbReference type="PANTHER" id="PTHR45138:SF9">
    <property type="entry name" value="DIGUANYLATE CYCLASE DGCM-RELATED"/>
    <property type="match status" value="1"/>
</dbReference>
<keyword evidence="3" id="KW-1133">Transmembrane helix</keyword>
<dbReference type="InterPro" id="IPR043128">
    <property type="entry name" value="Rev_trsase/Diguanyl_cyclase"/>
</dbReference>
<dbReference type="SMART" id="SM00267">
    <property type="entry name" value="GGDEF"/>
    <property type="match status" value="1"/>
</dbReference>
<dbReference type="EMBL" id="JAINWA010000001">
    <property type="protein sequence ID" value="MCD1654079.1"/>
    <property type="molecule type" value="Genomic_DNA"/>
</dbReference>
<accession>A0AAE3EIE2</accession>
<name>A0AAE3EIE2_9SPIR</name>
<reference evidence="5" key="1">
    <citation type="submission" date="2021-08" db="EMBL/GenBank/DDBJ databases">
        <title>Comparative analyses of Brucepasteria parasyntrophica and Teretinema zuelzerae.</title>
        <authorList>
            <person name="Song Y."/>
            <person name="Brune A."/>
        </authorList>
    </citation>
    <scope>NUCLEOTIDE SEQUENCE</scope>
    <source>
        <strain evidence="5">DSM 1903</strain>
    </source>
</reference>
<dbReference type="FunFam" id="3.30.70.270:FF:000001">
    <property type="entry name" value="Diguanylate cyclase domain protein"/>
    <property type="match status" value="1"/>
</dbReference>
<keyword evidence="3" id="KW-0812">Transmembrane</keyword>
<dbReference type="AlphaFoldDB" id="A0AAE3EIE2"/>
<dbReference type="EC" id="2.7.7.65" evidence="1"/>
<comment type="caution">
    <text evidence="5">The sequence shown here is derived from an EMBL/GenBank/DDBJ whole genome shotgun (WGS) entry which is preliminary data.</text>
</comment>